<dbReference type="InterPro" id="IPR052575">
    <property type="entry name" value="SSU_processome_comp_20"/>
</dbReference>
<feature type="domain" description="U3 small nucleolar RNA-associated protein 20 N-terminal" evidence="2">
    <location>
        <begin position="1039"/>
        <end position="1661"/>
    </location>
</feature>
<dbReference type="InterPro" id="IPR011989">
    <property type="entry name" value="ARM-like"/>
</dbReference>
<feature type="compositionally biased region" description="Basic residues" evidence="1">
    <location>
        <begin position="2872"/>
        <end position="2883"/>
    </location>
</feature>
<proteinExistence type="predicted"/>
<keyword evidence="6" id="KW-1185">Reference proteome</keyword>
<dbReference type="Proteomes" id="UP000274822">
    <property type="component" value="Unassembled WGS sequence"/>
</dbReference>
<dbReference type="InterPro" id="IPR016024">
    <property type="entry name" value="ARM-type_fold"/>
</dbReference>
<evidence type="ECO:0000313" key="6">
    <source>
        <dbReference type="Proteomes" id="UP000274822"/>
    </source>
</evidence>
<dbReference type="EMBL" id="RBNJ01000383">
    <property type="protein sequence ID" value="RUS34642.1"/>
    <property type="molecule type" value="Genomic_DNA"/>
</dbReference>
<sequence>MKDAIATKDLNNGEGVNRYKFQPFKVRVESLKIDVVHRIRKVEEEPGEHNTFFNEALQSWKELNLTSQFVAFIRETEKYVQSLAQLLYHKEKIAAALETHLRIRDSLALEPLLDLVTKLAKDLEGEFYPYFEQIFSVILPLVNNQDVKTLEWLTFYDLLRFSTVDQSCFNCIAYLFKYLSKQIVADLCLTFRYVNFSLILLIWRGSIPGRNIFRFACAQKFGFPFPSLLLLSSLLAPLLGEHHQKPYIRHFAAEAFAFLIRKARGKDLTTIVHYMLESLRAMPTEEYVEGLAMVFFEAVKQVDNRLHSRGVAIMQVLVQQMIEESVTSESISQNTTFRMLSKTFILLLHHSKREHFAPLVDMLLAELDVQIAVAERTKKQPSKIADDALIRMGEMMAMLAICGSVRKASRISDFKPIFARTQTIAQIVFGADSTPSPFLVQQVLKTSSALLMYAKLEDVLVGGKIILDTVFQFKSRPDYLDVIQDPVPVLCFAVSLFKLGWDKYTQIMLPYIIKYSAASFNTHPTHVIIFLAHLLSSNALNLSTGLVSSMITKEGLLIFSNDLFPDKKVEAKYGAGLVTGLLKIVEDKYDWGKETASLNLVEFEQDINKLFRITIISAALNILPHVSIPHHLIHPSLSSLLTSLLDHLSSVISSDASPINAPFVQGSATMVIESLLGLTIEALAKVSHNAGTNGAKALSELWDKIVLEALLKFGRNEVVLRGVMAYLETLKSSYGSLFGTSVLEMIFPHLKNNISSVHHQRRLYTLRILGLFDQFMLTRSEGSKHDEPCEVLSLAVSVEEVEATVTMYREKTMQLRELGVLVGLRKVPAFYAEVVPRLCLGLLTINLQPLWNEAIGILERVCQIDPKTVWDIIYNELIRFDNEALLMENSFSRQVLSAYSAPRKALFSAAPKTGGLSFECPNHNKHIRAGVQGDEFIGSNLFKSFVMQFVSSCNPDCERMDYWNYYSLLLKALTQMIAVAEQHSRLLVPIFLEFVEKEYEPVLEDDKDDHGKDDDDGDKDGMDIDTHGNLNLLEHSPKIAKANITVWLQLFAKFNAPRSIFKAPELYNFYLRLLTKGDTKVQALALDCLLTWKSSSIVPYADNLKSLVDEIKFRDELSTFALDRDRSEINLAHRAELMPIVVRILYGRMVARKGKGSAKGGMGARRTAVLGALVGCPENELVLFVDLMLEPFTLIRDLPDIMNDEFTFMDGVNIIDAVSWRKQIGYLHILEDVLRQLGAYLIPFVPKLLKAIMYMVLSSQNQIDNAAEPIELDNSDSFTRSGVGQMKRTREVRQLSIKRIVEFFKIRATFDFRPYLPAMFFSFINSRVPKLDIENTQAPSALMELFAVWTTRREYVEFLVDYNKDLLAKLFSIMSAKKLRDSVLTMVLEITENILELCADERELDGGSRILTQKVLLPHVNCLLDHLEHALAKVSEDSKFGKDMFSVRQIAILSQIATYVNNGPQATKLIDLLLPSLKKSPRAVPEKTKANILQIMANFLRIIPEFQSRTPLFMRYYSYISLMFSTLTTRECRTLLVSVFAEFARIDNSLADVAAVIADLNSYSARRLDEPDYDKRLDAFAKVTQQLHMVFDDVQWLPLLHNFLFSMQDMEEMSIRNNASFAVTRFIDRCADTVDPALKEKFISSLTHVIFPGIKKGMKSSFELVRMEYVTILDHAVKKCPTQPQFADMVTLLADGDEEANFFNNIYHIQLHRRVRALTRLSADCAAGKLRPMTLANIFAPMVAHFIFESDKVADHNLINESVITMGVIAGQLPWGNYYTLLKQYLKLIPRKSASEKVLVRVVTNILDNFHFDLSDVEVSEEALEAIIKKRQKVVLQYMDGAPATEVVEIEKETEEPTSEEGMKEETEETEMNEDIVASPQIASKDLALRIHDIIVAKLLPELHRYVTSRDEASVMIRVPVALAITKLLRALPEKSMRVNLPGLLTSVCQILKSRQQEARDVTRETLIKISNFLGPAYFGFIIKELQGALLRGYMLHVLGFTLNSLLMDMVPRMAVGGIDYCLANIVGILINDVFGEVGEEKETEEIKNKMKEAKTIRSFESFELLAKVVEFKNMGVILLPIKELMSESESLRVTNKIDEVLRRLAIGLNSNPKFETKEMLIFSHGLISQNLELGKPKERIKVEKSNYELNFDVQMKRDLKEPVDYFKVNAHRFVEFGLSIFLSALKRSKFDVKDQEQLELLDPFVGVVGNVLYSKHNKIVILATKILGILCKLSLPSLDDSLSVIIKQMFTLIKGSGSTSSELVQSCFKLLTVCIRDCKATQIKENQLTFLINLIRPDLEDPDKQSTTFSLVRAVVSRKFVAPEVYDLMDNITHIMITSQGHQVRELCRHVFLQFLLDYPQGRGRLRNQMNFLVKNLDYVYESGRESVMEMLNIIMIKFGDDVLMEYAEMFFLALVMRLVNDDSAKCREMAGALIRALLRRMDTARTTNVYKILDKWFDQAEQQNLQRAACQVYGLVVEASGERFKKSIPTLISRLVQMLEVSKKITSDMEQAQDDNMEIDVEWEISYYALTTFGKVLKQFPSVTYSQSTQPIWFLINDHLLHPHAWVRLSSSRLFGVYFASIDPGTRMAIGTNIVDPYLSRNALRELASRLCLQLKSEFLSQDLGSQVVKDLLFIGKCFYNMSAEEDTSTDELDNGQDNPEEEEVEVQQVVATDEIDKTLEDGHNVPEDEATGHDESDSINSHTDEAMDQTKPKLSLFWLFKKLSFMARASSSRGKNTLQRTYAFQWFAAMANIIKPEEFGPYLIPIISPIYRIVNDETAKGQGIDELKRLGQEVLDHVQKRAGTTQYYFAYNKVRQRVSDVRTERRAKRAFQATSDPEARAKRRIQKNEMKRNSRKRKTADFAANKGRLTVRKNRKMNQE</sequence>
<evidence type="ECO:0000313" key="5">
    <source>
        <dbReference type="EMBL" id="RUS34642.1"/>
    </source>
</evidence>
<name>A0A433QXV8_9FUNG</name>
<dbReference type="InterPro" id="IPR046523">
    <property type="entry name" value="UTP20_dom"/>
</dbReference>
<feature type="region of interest" description="Disordered" evidence="1">
    <location>
        <begin position="1851"/>
        <end position="1873"/>
    </location>
</feature>
<dbReference type="PANTHER" id="PTHR17695">
    <property type="entry name" value="SMALL SUBUNIT PROCESSOME COMPONENT 20 HOMOLOG"/>
    <property type="match status" value="1"/>
</dbReference>
<dbReference type="Pfam" id="PF07539">
    <property type="entry name" value="UTP20_N"/>
    <property type="match status" value="1"/>
</dbReference>
<comment type="caution">
    <text evidence="5">The sequence shown here is derived from an EMBL/GenBank/DDBJ whole genome shotgun (WGS) entry which is preliminary data.</text>
</comment>
<dbReference type="InterPro" id="IPR011430">
    <property type="entry name" value="UTP20_N"/>
</dbReference>
<dbReference type="GO" id="GO:0030686">
    <property type="term" value="C:90S preribosome"/>
    <property type="evidence" value="ECO:0007669"/>
    <property type="project" value="TreeGrafter"/>
</dbReference>
<feature type="region of interest" description="Disordered" evidence="1">
    <location>
        <begin position="2678"/>
        <end position="2710"/>
    </location>
</feature>
<dbReference type="Pfam" id="PF20416">
    <property type="entry name" value="UTP20"/>
    <property type="match status" value="1"/>
</dbReference>
<accession>A0A433QXV8</accession>
<protein>
    <submittedName>
        <fullName evidence="5">Uncharacterized protein</fullName>
    </submittedName>
</protein>
<dbReference type="PANTHER" id="PTHR17695:SF11">
    <property type="entry name" value="SMALL SUBUNIT PROCESSOME COMPONENT 20 HOMOLOG"/>
    <property type="match status" value="1"/>
</dbReference>
<evidence type="ECO:0000256" key="1">
    <source>
        <dbReference type="SAM" id="MobiDB-lite"/>
    </source>
</evidence>
<dbReference type="Pfam" id="PF23099">
    <property type="entry name" value="UTP20_C"/>
    <property type="match status" value="1"/>
</dbReference>
<organism evidence="5 6">
    <name type="scientific">Jimgerdemannia flammicorona</name>
    <dbReference type="NCBI Taxonomy" id="994334"/>
    <lineage>
        <taxon>Eukaryota</taxon>
        <taxon>Fungi</taxon>
        <taxon>Fungi incertae sedis</taxon>
        <taxon>Mucoromycota</taxon>
        <taxon>Mucoromycotina</taxon>
        <taxon>Endogonomycetes</taxon>
        <taxon>Endogonales</taxon>
        <taxon>Endogonaceae</taxon>
        <taxon>Jimgerdemannia</taxon>
    </lineage>
</organism>
<feature type="domain" description="U3 small nucleolar RNA-associated protein 20" evidence="3">
    <location>
        <begin position="1910"/>
        <end position="2128"/>
    </location>
</feature>
<dbReference type="SUPFAM" id="SSF48371">
    <property type="entry name" value="ARM repeat"/>
    <property type="match status" value="3"/>
</dbReference>
<gene>
    <name evidence="5" type="ORF">BC938DRAFT_479354</name>
</gene>
<feature type="region of interest" description="Disordered" evidence="1">
    <location>
        <begin position="2834"/>
        <end position="2883"/>
    </location>
</feature>
<dbReference type="Gene3D" id="1.25.10.10">
    <property type="entry name" value="Leucine-rich Repeat Variant"/>
    <property type="match status" value="1"/>
</dbReference>
<evidence type="ECO:0000259" key="3">
    <source>
        <dbReference type="Pfam" id="PF20416"/>
    </source>
</evidence>
<evidence type="ECO:0000259" key="2">
    <source>
        <dbReference type="Pfam" id="PF07539"/>
    </source>
</evidence>
<reference evidence="5 6" key="1">
    <citation type="journal article" date="2018" name="New Phytol.">
        <title>Phylogenomics of Endogonaceae and evolution of mycorrhizas within Mucoromycota.</title>
        <authorList>
            <person name="Chang Y."/>
            <person name="Desiro A."/>
            <person name="Na H."/>
            <person name="Sandor L."/>
            <person name="Lipzen A."/>
            <person name="Clum A."/>
            <person name="Barry K."/>
            <person name="Grigoriev I.V."/>
            <person name="Martin F.M."/>
            <person name="Stajich J.E."/>
            <person name="Smith M.E."/>
            <person name="Bonito G."/>
            <person name="Spatafora J.W."/>
        </authorList>
    </citation>
    <scope>NUCLEOTIDE SEQUENCE [LARGE SCALE GENOMIC DNA]</scope>
    <source>
        <strain evidence="5 6">AD002</strain>
    </source>
</reference>
<dbReference type="GO" id="GO:0032040">
    <property type="term" value="C:small-subunit processome"/>
    <property type="evidence" value="ECO:0007669"/>
    <property type="project" value="TreeGrafter"/>
</dbReference>
<evidence type="ECO:0000259" key="4">
    <source>
        <dbReference type="Pfam" id="PF23099"/>
    </source>
</evidence>
<feature type="domain" description="U3 small nucleolar RNA-associated protein 20 C-terminal" evidence="4">
    <location>
        <begin position="2469"/>
        <end position="2863"/>
    </location>
</feature>
<dbReference type="InterPro" id="IPR057525">
    <property type="entry name" value="UTP20_C"/>
</dbReference>
<feature type="region of interest" description="Disordered" evidence="1">
    <location>
        <begin position="2648"/>
        <end position="2667"/>
    </location>
</feature>